<accession>A0A0D6A4P4</accession>
<feature type="transmembrane region" description="Helical" evidence="1">
    <location>
        <begin position="5"/>
        <end position="22"/>
    </location>
</feature>
<evidence type="ECO:0000313" key="3">
    <source>
        <dbReference type="Proteomes" id="UP000035709"/>
    </source>
</evidence>
<dbReference type="KEGG" id="lae:LBAT_1046"/>
<evidence type="ECO:0000313" key="2">
    <source>
        <dbReference type="EMBL" id="BAQ57435.1"/>
    </source>
</evidence>
<dbReference type="STRING" id="1600.LBAT_1046"/>
<evidence type="ECO:0000256" key="1">
    <source>
        <dbReference type="SAM" id="Phobius"/>
    </source>
</evidence>
<feature type="transmembrane region" description="Helical" evidence="1">
    <location>
        <begin position="42"/>
        <end position="64"/>
    </location>
</feature>
<sequence length="93" mass="10931">MAIKIIMGIFIIVLLFTSYYMWHNRNDHFLIYNTDNNLKFTIILTWTSIALLFESILGVLLLFLTNKYMNLITLLLSTLTILIFSLLINQKND</sequence>
<keyword evidence="1" id="KW-1133">Transmembrane helix</keyword>
<protein>
    <submittedName>
        <fullName evidence="2">Uncharacterized protein</fullName>
    </submittedName>
</protein>
<dbReference type="PATRIC" id="fig|1600.4.peg.1070"/>
<dbReference type="Proteomes" id="UP000035709">
    <property type="component" value="Chromosome"/>
</dbReference>
<name>A0A0D6A4P4_9LACO</name>
<keyword evidence="1" id="KW-0472">Membrane</keyword>
<gene>
    <name evidence="2" type="ORF">LBAT_1046</name>
</gene>
<keyword evidence="1" id="KW-0812">Transmembrane</keyword>
<dbReference type="RefSeq" id="WP_060459558.1">
    <property type="nucleotide sequence ID" value="NZ_AP014808.1"/>
</dbReference>
<proteinExistence type="predicted"/>
<reference evidence="2 3" key="1">
    <citation type="submission" date="2015-03" db="EMBL/GenBank/DDBJ databases">
        <title>Complete genome sequence of Lactobacillus acetotolerans NBRC 13120.</title>
        <authorList>
            <person name="Toh H."/>
            <person name="Morita H."/>
            <person name="Fujita N."/>
        </authorList>
    </citation>
    <scope>NUCLEOTIDE SEQUENCE [LARGE SCALE GENOMIC DNA]</scope>
    <source>
        <strain evidence="2 3">NBRC 13120</strain>
    </source>
</reference>
<organism evidence="2 3">
    <name type="scientific">Lactobacillus acetotolerans</name>
    <dbReference type="NCBI Taxonomy" id="1600"/>
    <lineage>
        <taxon>Bacteria</taxon>
        <taxon>Bacillati</taxon>
        <taxon>Bacillota</taxon>
        <taxon>Bacilli</taxon>
        <taxon>Lactobacillales</taxon>
        <taxon>Lactobacillaceae</taxon>
        <taxon>Lactobacillus</taxon>
    </lineage>
</organism>
<keyword evidence="3" id="KW-1185">Reference proteome</keyword>
<dbReference type="EMBL" id="AP014808">
    <property type="protein sequence ID" value="BAQ57435.1"/>
    <property type="molecule type" value="Genomic_DNA"/>
</dbReference>
<feature type="transmembrane region" description="Helical" evidence="1">
    <location>
        <begin position="71"/>
        <end position="88"/>
    </location>
</feature>
<dbReference type="AlphaFoldDB" id="A0A0D6A4P4"/>